<evidence type="ECO:0000313" key="4">
    <source>
        <dbReference type="Proteomes" id="UP000659061"/>
    </source>
</evidence>
<gene>
    <name evidence="2" type="ORF">BJ975_000660</name>
    <name evidence="1" type="ORF">IDH50_01035</name>
</gene>
<dbReference type="SUPFAM" id="SSF53474">
    <property type="entry name" value="alpha/beta-Hydrolases"/>
    <property type="match status" value="1"/>
</dbReference>
<dbReference type="Proteomes" id="UP000587211">
    <property type="component" value="Unassembled WGS sequence"/>
</dbReference>
<proteinExistence type="predicted"/>
<keyword evidence="3" id="KW-1185">Reference proteome</keyword>
<dbReference type="AlphaFoldDB" id="A0A8I0KLN4"/>
<dbReference type="GO" id="GO:0016787">
    <property type="term" value="F:hydrolase activity"/>
    <property type="evidence" value="ECO:0007669"/>
    <property type="project" value="UniProtKB-KW"/>
</dbReference>
<sequence>MQFLSEQRHDGVLERHLTHDDVPGILWTPDSGPAPLILLGHPGGLQPMHQRLLGRARDAAQHGFASLTIELPGAGVRPRIPELEQARTDLRSALAEGRPVDDAIVDALVLTLVDLAAPEWRSALDAALELPEVEGPVGISGGVIALAVRLAVTDPRIAAALLFAGSFVPRSTFEEARRLRIPVHVLLQWDDAGNDRQRALDLFDAFATAEKTLHANMGGHTGVPAFEADPAMAFLVRHLWPGPTVGQ</sequence>
<dbReference type="RefSeq" id="WP_179423639.1">
    <property type="nucleotide sequence ID" value="NZ_BAAAMP010000002.1"/>
</dbReference>
<dbReference type="Gene3D" id="3.40.50.1820">
    <property type="entry name" value="alpha/beta hydrolase"/>
    <property type="match status" value="1"/>
</dbReference>
<accession>A0A8I0KLN4</accession>
<name>A0A8I0KLN4_9ACTN</name>
<protein>
    <submittedName>
        <fullName evidence="1">Alpha/beta hydrolase</fullName>
    </submittedName>
    <submittedName>
        <fullName evidence="2">Dienelactone hydrolase</fullName>
    </submittedName>
</protein>
<dbReference type="InterPro" id="IPR029058">
    <property type="entry name" value="AB_hydrolase_fold"/>
</dbReference>
<organism evidence="1 4">
    <name type="scientific">Aeromicrobium tamlense</name>
    <dbReference type="NCBI Taxonomy" id="375541"/>
    <lineage>
        <taxon>Bacteria</taxon>
        <taxon>Bacillati</taxon>
        <taxon>Actinomycetota</taxon>
        <taxon>Actinomycetes</taxon>
        <taxon>Propionibacteriales</taxon>
        <taxon>Nocardioidaceae</taxon>
        <taxon>Aeromicrobium</taxon>
    </lineage>
</organism>
<reference evidence="1" key="2">
    <citation type="submission" date="2020-09" db="EMBL/GenBank/DDBJ databases">
        <title>Novel species in genus Aeromicrobium.</title>
        <authorList>
            <person name="Zhang G."/>
        </authorList>
    </citation>
    <scope>NUCLEOTIDE SEQUENCE</scope>
    <source>
        <strain evidence="1">SSW1-57</strain>
    </source>
</reference>
<dbReference type="Proteomes" id="UP000659061">
    <property type="component" value="Unassembled WGS sequence"/>
</dbReference>
<dbReference type="EMBL" id="JACBZN010000001">
    <property type="protein sequence ID" value="NYI37285.1"/>
    <property type="molecule type" value="Genomic_DNA"/>
</dbReference>
<evidence type="ECO:0000313" key="1">
    <source>
        <dbReference type="EMBL" id="MBD1268809.1"/>
    </source>
</evidence>
<evidence type="ECO:0000313" key="3">
    <source>
        <dbReference type="Proteomes" id="UP000587211"/>
    </source>
</evidence>
<reference evidence="2 3" key="1">
    <citation type="submission" date="2020-07" db="EMBL/GenBank/DDBJ databases">
        <title>Sequencing the genomes of 1000 actinobacteria strains.</title>
        <authorList>
            <person name="Klenk H.-P."/>
        </authorList>
    </citation>
    <scope>NUCLEOTIDE SEQUENCE [LARGE SCALE GENOMIC DNA]</scope>
    <source>
        <strain evidence="2 3">DSM 19087</strain>
    </source>
</reference>
<comment type="caution">
    <text evidence="1">The sequence shown here is derived from an EMBL/GenBank/DDBJ whole genome shotgun (WGS) entry which is preliminary data.</text>
</comment>
<keyword evidence="1" id="KW-0378">Hydrolase</keyword>
<evidence type="ECO:0000313" key="2">
    <source>
        <dbReference type="EMBL" id="NYI37285.1"/>
    </source>
</evidence>
<dbReference type="EMBL" id="JACWMT010000001">
    <property type="protein sequence ID" value="MBD1268809.1"/>
    <property type="molecule type" value="Genomic_DNA"/>
</dbReference>